<dbReference type="RefSeq" id="XP_033674702.1">
    <property type="nucleotide sequence ID" value="XM_033815001.1"/>
</dbReference>
<feature type="region of interest" description="Disordered" evidence="10">
    <location>
        <begin position="1"/>
        <end position="129"/>
    </location>
</feature>
<accession>A0A6A6D3W8</accession>
<protein>
    <recommendedName>
        <fullName evidence="14">O-acyltransferase</fullName>
    </recommendedName>
</protein>
<evidence type="ECO:0000256" key="5">
    <source>
        <dbReference type="ARBA" id="ARBA00022824"/>
    </source>
</evidence>
<evidence type="ECO:0000256" key="3">
    <source>
        <dbReference type="ARBA" id="ARBA00022679"/>
    </source>
</evidence>
<dbReference type="EMBL" id="ML993579">
    <property type="protein sequence ID" value="KAF2173813.1"/>
    <property type="molecule type" value="Genomic_DNA"/>
</dbReference>
<dbReference type="InterPro" id="IPR014371">
    <property type="entry name" value="Oat_ACAT_DAG_ARE"/>
</dbReference>
<feature type="transmembrane region" description="Helical" evidence="11">
    <location>
        <begin position="199"/>
        <end position="222"/>
    </location>
</feature>
<dbReference type="InterPro" id="IPR004299">
    <property type="entry name" value="MBOAT_fam"/>
</dbReference>
<name>A0A6A6D3W8_ZASCE</name>
<sequence length="694" mass="79404">MSDTTASHNDRPPIRTYDTLDAAQLTGSLSRDRIAALRPDNSSENANGHTRSAKPPVSATANTPDDSDEAIENYDDLEIDPDTLIVNSRKSMDDSYRPSGSMNGGEKLDGRRESEPSSAPGRHRKRNSIQIRLEKTDKKGRYILTADDPEIKDILQKGIAKEEAEAAGKKPRIRFRDLVFTRQFTTFDRQNPASAESPFFGFFTLFWICMLLIFFQLAMRNYRDYGSILGRNQVMRMMFSRDVVVLGLTDGVMCAATFEGVLFQKLIRHGYINWAKSGWIIQNIWQTAYLGSVIGWAYFREWPWTHTIFAVLHGLVFLMKQHSYAFYNGYLSGVYRRRALLQRKLEQLETIDPINSAPNSPSSPRGSFQADALTTGADLNDTGLSKRRPSMGIRTSTNFTKEKSRVADVAAAIESGSSIDTDQMATFSSIIHTEITELTKELQGKSSSPSKAYPNNLTFSNFADYICLPTLVYELEYPRQEKTNWWYVLEKTAATFGVLCVMQVVSQGYIYPLVAKTMRMKEQGMTLEQRWEEFPFIVSDLLFPMLIEQLLTWYLIWECILNVLAEVTRFADRGFYGDWWNSITWDQYARDWNRPVHNFLLRHVYHSTISTFHLSKTAATFVTFLLSALVHEMCMALIFKKVRGYLFWLQLTQMPLVMFSRSKLMKGRVVLGNTMFWMGLFIGPSLLTSLYLVV</sequence>
<feature type="compositionally biased region" description="Basic and acidic residues" evidence="10">
    <location>
        <begin position="106"/>
        <end position="115"/>
    </location>
</feature>
<evidence type="ECO:0000256" key="4">
    <source>
        <dbReference type="ARBA" id="ARBA00022692"/>
    </source>
</evidence>
<feature type="compositionally biased region" description="Polar residues" evidence="10">
    <location>
        <begin position="40"/>
        <end position="50"/>
    </location>
</feature>
<dbReference type="Proteomes" id="UP000799537">
    <property type="component" value="Unassembled WGS sequence"/>
</dbReference>
<dbReference type="AlphaFoldDB" id="A0A6A6D3W8"/>
<keyword evidence="6 11" id="KW-1133">Transmembrane helix</keyword>
<dbReference type="PANTHER" id="PTHR10408:SF23">
    <property type="entry name" value="STEROL O-ACYLTRANSFERASE 1-RELATED"/>
    <property type="match status" value="1"/>
</dbReference>
<evidence type="ECO:0000256" key="10">
    <source>
        <dbReference type="SAM" id="MobiDB-lite"/>
    </source>
</evidence>
<keyword evidence="8" id="KW-0012">Acyltransferase</keyword>
<feature type="compositionally biased region" description="Acidic residues" evidence="10">
    <location>
        <begin position="65"/>
        <end position="81"/>
    </location>
</feature>
<keyword evidence="13" id="KW-1185">Reference proteome</keyword>
<proteinExistence type="inferred from homology"/>
<comment type="similarity">
    <text evidence="2">Belongs to the membrane-bound acyltransferase family. Sterol o-acyltransferase subfamily.</text>
</comment>
<keyword evidence="4 11" id="KW-0812">Transmembrane</keyword>
<evidence type="ECO:0000256" key="11">
    <source>
        <dbReference type="SAM" id="Phobius"/>
    </source>
</evidence>
<evidence type="ECO:0000256" key="1">
    <source>
        <dbReference type="ARBA" id="ARBA00004477"/>
    </source>
</evidence>
<dbReference type="GO" id="GO:0005789">
    <property type="term" value="C:endoplasmic reticulum membrane"/>
    <property type="evidence" value="ECO:0007669"/>
    <property type="project" value="UniProtKB-SubCell"/>
</dbReference>
<keyword evidence="3" id="KW-0808">Transferase</keyword>
<reference evidence="12" key="1">
    <citation type="journal article" date="2020" name="Stud. Mycol.">
        <title>101 Dothideomycetes genomes: a test case for predicting lifestyles and emergence of pathogens.</title>
        <authorList>
            <person name="Haridas S."/>
            <person name="Albert R."/>
            <person name="Binder M."/>
            <person name="Bloem J."/>
            <person name="Labutti K."/>
            <person name="Salamov A."/>
            <person name="Andreopoulos B."/>
            <person name="Baker S."/>
            <person name="Barry K."/>
            <person name="Bills G."/>
            <person name="Bluhm B."/>
            <person name="Cannon C."/>
            <person name="Castanera R."/>
            <person name="Culley D."/>
            <person name="Daum C."/>
            <person name="Ezra D."/>
            <person name="Gonzalez J."/>
            <person name="Henrissat B."/>
            <person name="Kuo A."/>
            <person name="Liang C."/>
            <person name="Lipzen A."/>
            <person name="Lutzoni F."/>
            <person name="Magnuson J."/>
            <person name="Mondo S."/>
            <person name="Nolan M."/>
            <person name="Ohm R."/>
            <person name="Pangilinan J."/>
            <person name="Park H.-J."/>
            <person name="Ramirez L."/>
            <person name="Alfaro M."/>
            <person name="Sun H."/>
            <person name="Tritt A."/>
            <person name="Yoshinaga Y."/>
            <person name="Zwiers L.-H."/>
            <person name="Turgeon B."/>
            <person name="Goodwin S."/>
            <person name="Spatafora J."/>
            <person name="Crous P."/>
            <person name="Grigoriev I."/>
        </authorList>
    </citation>
    <scope>NUCLEOTIDE SEQUENCE</scope>
    <source>
        <strain evidence="12">ATCC 36951</strain>
    </source>
</reference>
<comment type="function">
    <text evidence="9">Sterol O-acyltransferase that catalyzes the formation of stery esters.</text>
</comment>
<keyword evidence="7 11" id="KW-0472">Membrane</keyword>
<feature type="transmembrane region" description="Helical" evidence="11">
    <location>
        <begin position="674"/>
        <end position="693"/>
    </location>
</feature>
<evidence type="ECO:0000256" key="6">
    <source>
        <dbReference type="ARBA" id="ARBA00022989"/>
    </source>
</evidence>
<dbReference type="GeneID" id="54568273"/>
<evidence type="ECO:0000256" key="7">
    <source>
        <dbReference type="ARBA" id="ARBA00023136"/>
    </source>
</evidence>
<evidence type="ECO:0008006" key="14">
    <source>
        <dbReference type="Google" id="ProtNLM"/>
    </source>
</evidence>
<organism evidence="12 13">
    <name type="scientific">Zasmidium cellare ATCC 36951</name>
    <dbReference type="NCBI Taxonomy" id="1080233"/>
    <lineage>
        <taxon>Eukaryota</taxon>
        <taxon>Fungi</taxon>
        <taxon>Dikarya</taxon>
        <taxon>Ascomycota</taxon>
        <taxon>Pezizomycotina</taxon>
        <taxon>Dothideomycetes</taxon>
        <taxon>Dothideomycetidae</taxon>
        <taxon>Mycosphaerellales</taxon>
        <taxon>Mycosphaerellaceae</taxon>
        <taxon>Zasmidium</taxon>
    </lineage>
</organism>
<dbReference type="Pfam" id="PF03062">
    <property type="entry name" value="MBOAT"/>
    <property type="match status" value="1"/>
</dbReference>
<dbReference type="OrthoDB" id="10039049at2759"/>
<dbReference type="PANTHER" id="PTHR10408">
    <property type="entry name" value="STEROL O-ACYLTRANSFERASE"/>
    <property type="match status" value="1"/>
</dbReference>
<feature type="transmembrane region" description="Helical" evidence="11">
    <location>
        <begin position="243"/>
        <end position="267"/>
    </location>
</feature>
<dbReference type="GO" id="GO:0034737">
    <property type="term" value="F:ergosterol O-acyltransferase activity"/>
    <property type="evidence" value="ECO:0007669"/>
    <property type="project" value="TreeGrafter"/>
</dbReference>
<evidence type="ECO:0000313" key="13">
    <source>
        <dbReference type="Proteomes" id="UP000799537"/>
    </source>
</evidence>
<feature type="transmembrane region" description="Helical" evidence="11">
    <location>
        <begin position="618"/>
        <end position="638"/>
    </location>
</feature>
<comment type="subcellular location">
    <subcellularLocation>
        <location evidence="1">Endoplasmic reticulum membrane</location>
        <topology evidence="1">Multi-pass membrane protein</topology>
    </subcellularLocation>
</comment>
<evidence type="ECO:0000313" key="12">
    <source>
        <dbReference type="EMBL" id="KAF2173813.1"/>
    </source>
</evidence>
<dbReference type="GO" id="GO:0008204">
    <property type="term" value="P:ergosterol metabolic process"/>
    <property type="evidence" value="ECO:0007669"/>
    <property type="project" value="TreeGrafter"/>
</dbReference>
<evidence type="ECO:0000256" key="9">
    <source>
        <dbReference type="ARBA" id="ARBA00023568"/>
    </source>
</evidence>
<feature type="transmembrane region" description="Helical" evidence="11">
    <location>
        <begin position="534"/>
        <end position="556"/>
    </location>
</feature>
<feature type="transmembrane region" description="Helical" evidence="11">
    <location>
        <begin position="493"/>
        <end position="514"/>
    </location>
</feature>
<gene>
    <name evidence="12" type="ORF">M409DRAFT_62062</name>
</gene>
<evidence type="ECO:0000256" key="8">
    <source>
        <dbReference type="ARBA" id="ARBA00023315"/>
    </source>
</evidence>
<keyword evidence="5" id="KW-0256">Endoplasmic reticulum</keyword>
<evidence type="ECO:0000256" key="2">
    <source>
        <dbReference type="ARBA" id="ARBA00009010"/>
    </source>
</evidence>